<dbReference type="Proteomes" id="UP001283361">
    <property type="component" value="Unassembled WGS sequence"/>
</dbReference>
<name>A0AAE0ZRS3_9GAST</name>
<comment type="caution">
    <text evidence="2">The sequence shown here is derived from an EMBL/GenBank/DDBJ whole genome shotgun (WGS) entry which is preliminary data.</text>
</comment>
<sequence>MCRSIDQRRGTQNGRVDRRTCARSRSKRHTSKPLFPDCGWAWLIAPETQMTVLRARGVVLERSPNNELTLDCANIEPINEPCFLGSLVLVQPFGKHNLISQLNLRHTILYSAITLRANDGIGARGVSKKVRRIRA</sequence>
<evidence type="ECO:0000313" key="3">
    <source>
        <dbReference type="Proteomes" id="UP001283361"/>
    </source>
</evidence>
<feature type="region of interest" description="Disordered" evidence="1">
    <location>
        <begin position="1"/>
        <end position="25"/>
    </location>
</feature>
<proteinExistence type="predicted"/>
<accession>A0AAE0ZRS3</accession>
<evidence type="ECO:0000313" key="2">
    <source>
        <dbReference type="EMBL" id="KAK3774138.1"/>
    </source>
</evidence>
<protein>
    <submittedName>
        <fullName evidence="2">Uncharacterized protein</fullName>
    </submittedName>
</protein>
<dbReference type="EMBL" id="JAWDGP010003468">
    <property type="protein sequence ID" value="KAK3774138.1"/>
    <property type="molecule type" value="Genomic_DNA"/>
</dbReference>
<organism evidence="2 3">
    <name type="scientific">Elysia crispata</name>
    <name type="common">lettuce slug</name>
    <dbReference type="NCBI Taxonomy" id="231223"/>
    <lineage>
        <taxon>Eukaryota</taxon>
        <taxon>Metazoa</taxon>
        <taxon>Spiralia</taxon>
        <taxon>Lophotrochozoa</taxon>
        <taxon>Mollusca</taxon>
        <taxon>Gastropoda</taxon>
        <taxon>Heterobranchia</taxon>
        <taxon>Euthyneura</taxon>
        <taxon>Panpulmonata</taxon>
        <taxon>Sacoglossa</taxon>
        <taxon>Placobranchoidea</taxon>
        <taxon>Plakobranchidae</taxon>
        <taxon>Elysia</taxon>
    </lineage>
</organism>
<feature type="compositionally biased region" description="Basic and acidic residues" evidence="1">
    <location>
        <begin position="1"/>
        <end position="20"/>
    </location>
</feature>
<gene>
    <name evidence="2" type="ORF">RRG08_065797</name>
</gene>
<evidence type="ECO:0000256" key="1">
    <source>
        <dbReference type="SAM" id="MobiDB-lite"/>
    </source>
</evidence>
<reference evidence="2" key="1">
    <citation type="journal article" date="2023" name="G3 (Bethesda)">
        <title>A reference genome for the long-term kleptoplast-retaining sea slug Elysia crispata morphotype clarki.</title>
        <authorList>
            <person name="Eastman K.E."/>
            <person name="Pendleton A.L."/>
            <person name="Shaikh M.A."/>
            <person name="Suttiyut T."/>
            <person name="Ogas R."/>
            <person name="Tomko P."/>
            <person name="Gavelis G."/>
            <person name="Widhalm J.R."/>
            <person name="Wisecaver J.H."/>
        </authorList>
    </citation>
    <scope>NUCLEOTIDE SEQUENCE</scope>
    <source>
        <strain evidence="2">ECLA1</strain>
    </source>
</reference>
<dbReference type="AlphaFoldDB" id="A0AAE0ZRS3"/>
<keyword evidence="3" id="KW-1185">Reference proteome</keyword>